<evidence type="ECO:0000256" key="20">
    <source>
        <dbReference type="ARBA" id="ARBA00032552"/>
    </source>
</evidence>
<evidence type="ECO:0000256" key="10">
    <source>
        <dbReference type="ARBA" id="ARBA00022723"/>
    </source>
</evidence>
<evidence type="ECO:0000256" key="2">
    <source>
        <dbReference type="ARBA" id="ARBA00004323"/>
    </source>
</evidence>
<evidence type="ECO:0000256" key="14">
    <source>
        <dbReference type="ARBA" id="ARBA00023136"/>
    </source>
</evidence>
<evidence type="ECO:0000313" key="26">
    <source>
        <dbReference type="EMBL" id="LAC23002.1"/>
    </source>
</evidence>
<comment type="cofactor">
    <cofactor evidence="1 24">
        <name>Mn(2+)</name>
        <dbReference type="ChEBI" id="CHEBI:29035"/>
    </cofactor>
</comment>
<name>A0A6A7FY52_9CRUS</name>
<feature type="disulfide bond" evidence="25">
    <location>
        <begin position="37"/>
        <end position="53"/>
    </location>
</feature>
<evidence type="ECO:0000256" key="13">
    <source>
        <dbReference type="ARBA" id="ARBA00023034"/>
    </source>
</evidence>
<dbReference type="AlphaFoldDB" id="A0A6A7FY52"/>
<evidence type="ECO:0000256" key="15">
    <source>
        <dbReference type="ARBA" id="ARBA00023157"/>
    </source>
</evidence>
<evidence type="ECO:0000256" key="5">
    <source>
        <dbReference type="ARBA" id="ARBA00012613"/>
    </source>
</evidence>
<reference evidence="26" key="1">
    <citation type="submission" date="2017-11" db="EMBL/GenBank/DDBJ databases">
        <title>The sensing device of the deep-sea amphipod.</title>
        <authorList>
            <person name="Kobayashi H."/>
            <person name="Nagahama T."/>
            <person name="Arai W."/>
            <person name="Sasagawa Y."/>
            <person name="Umeda M."/>
            <person name="Hayashi T."/>
            <person name="Nikaido I."/>
            <person name="Watanabe H."/>
            <person name="Oguri K."/>
            <person name="Kitazato H."/>
            <person name="Fujioka K."/>
            <person name="Kido Y."/>
            <person name="Takami H."/>
        </authorList>
    </citation>
    <scope>NUCLEOTIDE SEQUENCE</scope>
    <source>
        <tissue evidence="26">Whole body</tissue>
    </source>
</reference>
<dbReference type="EMBL" id="IACT01003777">
    <property type="protein sequence ID" value="LAC23002.1"/>
    <property type="molecule type" value="mRNA"/>
</dbReference>
<evidence type="ECO:0000256" key="8">
    <source>
        <dbReference type="ARBA" id="ARBA00022679"/>
    </source>
</evidence>
<dbReference type="Gene3D" id="3.90.550.10">
    <property type="entry name" value="Spore Coat Polysaccharide Biosynthesis Protein SpsA, Chain A"/>
    <property type="match status" value="1"/>
</dbReference>
<dbReference type="PANTHER" id="PTHR12871">
    <property type="entry name" value="BETA-1,2-N-ACETYLGLUCOSAMINYLTRANSFERASE II"/>
    <property type="match status" value="1"/>
</dbReference>
<dbReference type="GO" id="GO:0046872">
    <property type="term" value="F:metal ion binding"/>
    <property type="evidence" value="ECO:0007669"/>
    <property type="project" value="UniProtKB-KW"/>
</dbReference>
<feature type="disulfide bond" evidence="25">
    <location>
        <begin position="179"/>
        <end position="282"/>
    </location>
</feature>
<evidence type="ECO:0000256" key="11">
    <source>
        <dbReference type="ARBA" id="ARBA00022968"/>
    </source>
</evidence>
<evidence type="ECO:0000256" key="23">
    <source>
        <dbReference type="PIRSR" id="PIRSR607754-1"/>
    </source>
</evidence>
<keyword evidence="13" id="KW-0333">Golgi apparatus</keyword>
<evidence type="ECO:0000256" key="25">
    <source>
        <dbReference type="PIRSR" id="PIRSR607754-3"/>
    </source>
</evidence>
<evidence type="ECO:0000256" key="19">
    <source>
        <dbReference type="ARBA" id="ARBA00031203"/>
    </source>
</evidence>
<comment type="similarity">
    <text evidence="4">Belongs to the glycosyltransferase 16 (GT16) protein family.</text>
</comment>
<comment type="catalytic activity">
    <reaction evidence="22">
        <text>an N(4)-{beta-D-GlcNAc-(1-&gt;2)-alpha-D-Man-(1-&gt;3)-[alpha-D-Man-(1-&gt;6)]-beta-D-Man-(1-&gt;4)-beta-D-GlcNAc-(1-&gt;4)-beta-D-GlcNAc}-L-asparaginyl-[protein] + UDP-N-acetyl-alpha-D-glucosamine = N(4)-{beta-D-GlcNAc-(1-&gt;2)-alpha-D-Man-(1-&gt;3)-[beta-D-GlcNAc-(1-&gt;2)-alpha-D-Man-(1-&gt;6)]-beta-D-Man-(1-&gt;4)-beta-D-GlcNAc-(1-&gt;4)-beta-D-GlcNAc}-L-asparaginyl-[protein] + UDP + H(+)</text>
        <dbReference type="Rhea" id="RHEA:12941"/>
        <dbReference type="Rhea" id="RHEA-COMP:13526"/>
        <dbReference type="Rhea" id="RHEA-COMP:14369"/>
        <dbReference type="ChEBI" id="CHEBI:15378"/>
        <dbReference type="ChEBI" id="CHEBI:57705"/>
        <dbReference type="ChEBI" id="CHEBI:58223"/>
        <dbReference type="ChEBI" id="CHEBI:60615"/>
        <dbReference type="ChEBI" id="CHEBI:60651"/>
        <dbReference type="EC" id="2.4.1.143"/>
    </reaction>
</comment>
<comment type="subcellular location">
    <subcellularLocation>
        <location evidence="2">Golgi apparatus membrane</location>
        <topology evidence="2">Single-pass type II membrane protein</topology>
    </subcellularLocation>
</comment>
<feature type="disulfide bond" evidence="25">
    <location>
        <begin position="218"/>
        <end position="229"/>
    </location>
</feature>
<keyword evidence="9" id="KW-0812">Transmembrane</keyword>
<keyword evidence="16" id="KW-0325">Glycoprotein</keyword>
<dbReference type="GO" id="GO:0008455">
    <property type="term" value="F:alpha-1,6-mannosylglycoprotein 2-beta-N-acetylglucosaminyltransferase activity"/>
    <property type="evidence" value="ECO:0007669"/>
    <property type="project" value="UniProtKB-EC"/>
</dbReference>
<dbReference type="UniPathway" id="UPA00378"/>
<keyword evidence="10 24" id="KW-0479">Metal-binding</keyword>
<sequence>MNSLVTSITEFRAMTMFFPFNRQLHPKAFPGIDPRDCSRNYNKIARGNRVGVCLNEDWPDQYGHYREAHLTQLKHHWWWKLHRVFEELDVTKGFTGDVLFLEDDYYVAPDVLYVVRMLRASPQSKDSLIISVGNFLRYIPSTYQNRVFLTHRGWFQFSIGFAFNNETWQKIKQNGEKYCTYDDYNWDWTMSTLIKMDKNIRGGIFGFILTRIHHLGSCNGTHAKQKNDCNLDELVKKVEQKIVKAEKYLFPASMFFDGSFKNAMKTMKAWGGWGDLRDVELCKAITNGTASDDTLTRLQFEDFVVKT</sequence>
<evidence type="ECO:0000256" key="3">
    <source>
        <dbReference type="ARBA" id="ARBA00004922"/>
    </source>
</evidence>
<dbReference type="InterPro" id="IPR007754">
    <property type="entry name" value="GlcNAc_II"/>
</dbReference>
<proteinExistence type="evidence at transcript level"/>
<dbReference type="GO" id="GO:0006487">
    <property type="term" value="P:protein N-linked glycosylation"/>
    <property type="evidence" value="ECO:0007669"/>
    <property type="project" value="TreeGrafter"/>
</dbReference>
<evidence type="ECO:0000256" key="24">
    <source>
        <dbReference type="PIRSR" id="PIRSR607754-2"/>
    </source>
</evidence>
<evidence type="ECO:0000256" key="9">
    <source>
        <dbReference type="ARBA" id="ARBA00022692"/>
    </source>
</evidence>
<evidence type="ECO:0000256" key="18">
    <source>
        <dbReference type="ARBA" id="ARBA00029663"/>
    </source>
</evidence>
<keyword evidence="8 26" id="KW-0808">Transferase</keyword>
<keyword evidence="14" id="KW-0472">Membrane</keyword>
<keyword evidence="7 26" id="KW-0328">Glycosyltransferase</keyword>
<evidence type="ECO:0000256" key="6">
    <source>
        <dbReference type="ARBA" id="ARBA00014817"/>
    </source>
</evidence>
<dbReference type="GO" id="GO:0005795">
    <property type="term" value="C:Golgi stack"/>
    <property type="evidence" value="ECO:0007669"/>
    <property type="project" value="InterPro"/>
</dbReference>
<evidence type="ECO:0000256" key="1">
    <source>
        <dbReference type="ARBA" id="ARBA00001936"/>
    </source>
</evidence>
<organism evidence="26">
    <name type="scientific">Hirondellea gigas</name>
    <dbReference type="NCBI Taxonomy" id="1518452"/>
    <lineage>
        <taxon>Eukaryota</taxon>
        <taxon>Metazoa</taxon>
        <taxon>Ecdysozoa</taxon>
        <taxon>Arthropoda</taxon>
        <taxon>Crustacea</taxon>
        <taxon>Multicrustacea</taxon>
        <taxon>Malacostraca</taxon>
        <taxon>Eumalacostraca</taxon>
        <taxon>Peracarida</taxon>
        <taxon>Amphipoda</taxon>
        <taxon>Amphilochidea</taxon>
        <taxon>Lysianassida</taxon>
        <taxon>Lysianassidira</taxon>
        <taxon>Lysianassoidea</taxon>
        <taxon>Lysianassidae</taxon>
        <taxon>Hirondellea</taxon>
    </lineage>
</organism>
<comment type="pathway">
    <text evidence="3">Protein modification; protein glycosylation.</text>
</comment>
<feature type="binding site" evidence="24">
    <location>
        <position position="214"/>
    </location>
    <ligand>
        <name>Mn(2+)</name>
        <dbReference type="ChEBI" id="CHEBI:29035"/>
    </ligand>
</feature>
<keyword evidence="12" id="KW-1133">Transmembrane helix</keyword>
<dbReference type="GO" id="GO:0000139">
    <property type="term" value="C:Golgi membrane"/>
    <property type="evidence" value="ECO:0007669"/>
    <property type="project" value="UniProtKB-SubCell"/>
</dbReference>
<dbReference type="PANTHER" id="PTHR12871:SF0">
    <property type="entry name" value="ALPHA-1,6-MANNOSYL-GLYCOPROTEIN 2-BETA-N-ACETYLGLUCOSAMINYLTRANSFERASE"/>
    <property type="match status" value="1"/>
</dbReference>
<evidence type="ECO:0000256" key="21">
    <source>
        <dbReference type="ARBA" id="ARBA00032915"/>
    </source>
</evidence>
<feature type="binding site" evidence="23">
    <location>
        <begin position="72"/>
        <end position="76"/>
    </location>
    <ligand>
        <name>substrate</name>
    </ligand>
</feature>
<dbReference type="EC" id="2.4.1.143" evidence="5"/>
<feature type="binding site" evidence="24">
    <location>
        <position position="104"/>
    </location>
    <ligand>
        <name>Mn(2+)</name>
        <dbReference type="ChEBI" id="CHEBI:29035"/>
    </ligand>
</feature>
<evidence type="ECO:0000256" key="16">
    <source>
        <dbReference type="ARBA" id="ARBA00023180"/>
    </source>
</evidence>
<keyword evidence="15 25" id="KW-1015">Disulfide bond</keyword>
<evidence type="ECO:0000256" key="17">
    <source>
        <dbReference type="ARBA" id="ARBA00023211"/>
    </source>
</evidence>
<evidence type="ECO:0000256" key="4">
    <source>
        <dbReference type="ARBA" id="ARBA00011011"/>
    </source>
</evidence>
<evidence type="ECO:0000256" key="22">
    <source>
        <dbReference type="ARBA" id="ARBA00093257"/>
    </source>
</evidence>
<dbReference type="InterPro" id="IPR029044">
    <property type="entry name" value="Nucleotide-diphossugar_trans"/>
</dbReference>
<dbReference type="Pfam" id="PF05060">
    <property type="entry name" value="MGAT2"/>
    <property type="match status" value="1"/>
</dbReference>
<dbReference type="GO" id="GO:0009312">
    <property type="term" value="P:oligosaccharide biosynthetic process"/>
    <property type="evidence" value="ECO:0007669"/>
    <property type="project" value="InterPro"/>
</dbReference>
<accession>A0A6A7FY52</accession>
<evidence type="ECO:0000256" key="7">
    <source>
        <dbReference type="ARBA" id="ARBA00022676"/>
    </source>
</evidence>
<keyword evidence="11" id="KW-0735">Signal-anchor</keyword>
<keyword evidence="17 24" id="KW-0464">Manganese</keyword>
<evidence type="ECO:0000256" key="12">
    <source>
        <dbReference type="ARBA" id="ARBA00022989"/>
    </source>
</evidence>
<protein>
    <recommendedName>
        <fullName evidence="6">Alpha-1,6-mannosyl-glycoprotein 2-beta-N-acetylglucosaminyltransferase</fullName>
        <ecNumber evidence="5">2.4.1.143</ecNumber>
    </recommendedName>
    <alternativeName>
        <fullName evidence="21">Beta-1,2-N-acetylglucosaminyltransferase II</fullName>
    </alternativeName>
    <alternativeName>
        <fullName evidence="20">GlcNAc-T II</fullName>
    </alternativeName>
    <alternativeName>
        <fullName evidence="19">Mannoside acetylglucosaminyltransferase 2</fullName>
    </alternativeName>
    <alternativeName>
        <fullName evidence="18">N-glycosyl-oligosaccharide-glycoprotein N-acetylglucosaminyltransferase II</fullName>
    </alternativeName>
</protein>